<name>A0AAW5K6C8_9BACT</name>
<feature type="transmembrane region" description="Helical" evidence="7">
    <location>
        <begin position="305"/>
        <end position="334"/>
    </location>
</feature>
<accession>A0AAW5K6C8</accession>
<dbReference type="PRINTS" id="PR00176">
    <property type="entry name" value="NANEUSMPORT"/>
</dbReference>
<dbReference type="RefSeq" id="WP_008713210.1">
    <property type="nucleotide sequence ID" value="NZ_CABKQM010000008.1"/>
</dbReference>
<dbReference type="InterPro" id="IPR047218">
    <property type="entry name" value="YocR/YhdH-like"/>
</dbReference>
<evidence type="ECO:0000256" key="3">
    <source>
        <dbReference type="ARBA" id="ARBA00022692"/>
    </source>
</evidence>
<protein>
    <recommendedName>
        <fullName evidence="6">Transporter</fullName>
    </recommendedName>
</protein>
<evidence type="ECO:0000256" key="1">
    <source>
        <dbReference type="ARBA" id="ARBA00004141"/>
    </source>
</evidence>
<evidence type="ECO:0000313" key="8">
    <source>
        <dbReference type="EMBL" id="MCQ4814083.1"/>
    </source>
</evidence>
<dbReference type="PANTHER" id="PTHR42948:SF1">
    <property type="entry name" value="TRANSPORTER"/>
    <property type="match status" value="1"/>
</dbReference>
<dbReference type="PROSITE" id="PS00610">
    <property type="entry name" value="NA_NEUROTRAN_SYMP_1"/>
    <property type="match status" value="1"/>
</dbReference>
<keyword evidence="3 6" id="KW-0812">Transmembrane</keyword>
<comment type="caution">
    <text evidence="8">The sequence shown here is derived from an EMBL/GenBank/DDBJ whole genome shotgun (WGS) entry which is preliminary data.</text>
</comment>
<keyword evidence="9" id="KW-1185">Reference proteome</keyword>
<sequence length="447" mass="47626">MEGNSGNREQWGSRFGFIMAAAGSAVGLGNIWRFPYITGKYGGGAFVLVYLAVVIVLGSSLMLAEFAMGRRAKLDSVGTFRKLGGGAWPIVGWMGFFCGFVILSYYAVIAGWTLAYMFKSFGGLMEAAAAGKAGDVFGAFVSDPVQAIAYHGVAMAIVIGVVYRGISGGIEKSCKILMPALFLILVLLIIRSLTLPGAEAGLRFYLLPDFSKLSSEAFLAAVGQGFYSLSLAMGIIITYGSYLGKHEYMPKMTGTIVMLDTAVAIMAGLVIFPAVFAFGVDAGAGPGLTFVTLPIVFAKMPMGAFFSFAFFALLFIAAITSAFSLLEVVVTFAIDELGWSRAKSAIVMGIAIAVLGIPSALSVGGHFPKICGKDFLDAMDFITNNAVMPIGGMLTSFFVGWLWTKGAKDEVTNFGEHDFPFYTVWLWVCRVVAPVCIGLIFITGLKW</sequence>
<dbReference type="GO" id="GO:0016020">
    <property type="term" value="C:membrane"/>
    <property type="evidence" value="ECO:0007669"/>
    <property type="project" value="UniProtKB-SubCell"/>
</dbReference>
<proteinExistence type="inferred from homology"/>
<evidence type="ECO:0000313" key="9">
    <source>
        <dbReference type="Proteomes" id="UP001205919"/>
    </source>
</evidence>
<dbReference type="CDD" id="cd10336">
    <property type="entry name" value="SLC6sbd_Tyt1-Like"/>
    <property type="match status" value="1"/>
</dbReference>
<dbReference type="InterPro" id="IPR037272">
    <property type="entry name" value="SNS_sf"/>
</dbReference>
<dbReference type="AlphaFoldDB" id="A0AAW5K6C8"/>
<reference evidence="8 9" key="1">
    <citation type="submission" date="2022-06" db="EMBL/GenBank/DDBJ databases">
        <title>Isolation of gut microbiota from human fecal samples.</title>
        <authorList>
            <person name="Pamer E.G."/>
            <person name="Barat B."/>
            <person name="Waligurski E."/>
            <person name="Medina S."/>
            <person name="Paddock L."/>
            <person name="Mostad J."/>
        </authorList>
    </citation>
    <scope>NUCLEOTIDE SEQUENCE [LARGE SCALE GENOMIC DNA]</scope>
    <source>
        <strain evidence="8 9">DFI.9.90</strain>
    </source>
</reference>
<gene>
    <name evidence="8" type="ORF">NE630_06520</name>
</gene>
<keyword evidence="4 7" id="KW-1133">Transmembrane helix</keyword>
<keyword evidence="5 7" id="KW-0472">Membrane</keyword>
<dbReference type="NCBIfam" id="NF037979">
    <property type="entry name" value="Na_transp"/>
    <property type="match status" value="1"/>
</dbReference>
<feature type="transmembrane region" description="Helical" evidence="7">
    <location>
        <begin position="44"/>
        <end position="69"/>
    </location>
</feature>
<feature type="transmembrane region" description="Helical" evidence="7">
    <location>
        <begin position="282"/>
        <end position="298"/>
    </location>
</feature>
<dbReference type="PANTHER" id="PTHR42948">
    <property type="entry name" value="TRANSPORTER"/>
    <property type="match status" value="1"/>
</dbReference>
<keyword evidence="6" id="KW-0769">Symport</keyword>
<comment type="subcellular location">
    <subcellularLocation>
        <location evidence="1">Membrane</location>
        <topology evidence="1">Multi-pass membrane protein</topology>
    </subcellularLocation>
</comment>
<dbReference type="Pfam" id="PF00209">
    <property type="entry name" value="SNF"/>
    <property type="match status" value="2"/>
</dbReference>
<feature type="transmembrane region" description="Helical" evidence="7">
    <location>
        <begin position="256"/>
        <end position="276"/>
    </location>
</feature>
<comment type="similarity">
    <text evidence="6">Belongs to the sodium:neurotransmitter symporter (SNF) (TC 2.A.22) family.</text>
</comment>
<evidence type="ECO:0000256" key="7">
    <source>
        <dbReference type="SAM" id="Phobius"/>
    </source>
</evidence>
<dbReference type="PROSITE" id="PS50267">
    <property type="entry name" value="NA_NEUROTRAN_SYMP_3"/>
    <property type="match status" value="1"/>
</dbReference>
<feature type="transmembrane region" description="Helical" evidence="7">
    <location>
        <begin position="424"/>
        <end position="445"/>
    </location>
</feature>
<dbReference type="EMBL" id="JANFYT010000011">
    <property type="protein sequence ID" value="MCQ4814083.1"/>
    <property type="molecule type" value="Genomic_DNA"/>
</dbReference>
<keyword evidence="2 6" id="KW-0813">Transport</keyword>
<dbReference type="GeneID" id="95757102"/>
<feature type="transmembrane region" description="Helical" evidence="7">
    <location>
        <begin position="218"/>
        <end position="244"/>
    </location>
</feature>
<evidence type="ECO:0000256" key="4">
    <source>
        <dbReference type="ARBA" id="ARBA00022989"/>
    </source>
</evidence>
<evidence type="ECO:0000256" key="6">
    <source>
        <dbReference type="RuleBase" id="RU003732"/>
    </source>
</evidence>
<dbReference type="GO" id="GO:0015293">
    <property type="term" value="F:symporter activity"/>
    <property type="evidence" value="ECO:0007669"/>
    <property type="project" value="UniProtKB-KW"/>
</dbReference>
<organism evidence="8 9">
    <name type="scientific">Cloacibacillus evryensis</name>
    <dbReference type="NCBI Taxonomy" id="508460"/>
    <lineage>
        <taxon>Bacteria</taxon>
        <taxon>Thermotogati</taxon>
        <taxon>Synergistota</taxon>
        <taxon>Synergistia</taxon>
        <taxon>Synergistales</taxon>
        <taxon>Synergistaceae</taxon>
        <taxon>Cloacibacillus</taxon>
    </lineage>
</organism>
<feature type="transmembrane region" description="Helical" evidence="7">
    <location>
        <begin position="148"/>
        <end position="166"/>
    </location>
</feature>
<feature type="transmembrane region" description="Helical" evidence="7">
    <location>
        <begin position="178"/>
        <end position="198"/>
    </location>
</feature>
<feature type="transmembrane region" description="Helical" evidence="7">
    <location>
        <begin position="386"/>
        <end position="404"/>
    </location>
</feature>
<dbReference type="InterPro" id="IPR000175">
    <property type="entry name" value="Na/ntran_symport"/>
</dbReference>
<evidence type="ECO:0000256" key="2">
    <source>
        <dbReference type="ARBA" id="ARBA00022448"/>
    </source>
</evidence>
<dbReference type="SUPFAM" id="SSF161070">
    <property type="entry name" value="SNF-like"/>
    <property type="match status" value="1"/>
</dbReference>
<dbReference type="Proteomes" id="UP001205919">
    <property type="component" value="Unassembled WGS sequence"/>
</dbReference>
<feature type="transmembrane region" description="Helical" evidence="7">
    <location>
        <begin position="12"/>
        <end position="32"/>
    </location>
</feature>
<evidence type="ECO:0000256" key="5">
    <source>
        <dbReference type="ARBA" id="ARBA00023136"/>
    </source>
</evidence>
<feature type="transmembrane region" description="Helical" evidence="7">
    <location>
        <begin position="90"/>
        <end position="115"/>
    </location>
</feature>
<feature type="transmembrane region" description="Helical" evidence="7">
    <location>
        <begin position="346"/>
        <end position="365"/>
    </location>
</feature>